<dbReference type="Proteomes" id="UP000027222">
    <property type="component" value="Unassembled WGS sequence"/>
</dbReference>
<keyword evidence="3" id="KW-1185">Reference proteome</keyword>
<sequence length="1292" mass="143479">VDSEGYVTCPDCGAKKKCGTAGVENIMKNHRGTKICKETRAKKDKDGKKMKDGSLLSFMRPRPTAVPSTVNARPVQQDAHLEIPLASSSQLGCGNKETTPTRSAFVRELRRISMTLPMTIAEATRTDVLAQFADPAEHDNLDISADDLWEEVLNPFLKTTLGWDAELDLGAVIRRGSLGFDAVAEFVAYFVEMRGVDEALFEGKLGNLTECAKKIISTTTTAAADEPPPGTEVINVDAGIEEIFTPGARLAMRPDATVAKRAGGDSAMLACKGYIPDLPGGRSPHGAYPFAIHGSRNPPPWSYSVQSNVLALFANGCRGVCNSTGNCCHVCQGLGRNERLEDILSRMEHGVHENAPFFYHGIDGLIHLLQRKNEQIDFHRMKGLNQTRSLLQKAKALDNHKQFMIAIASGNVERVDRLVRIALQQKKGIRAILELLEAAANGIYKPKSYTEKEAMMALILLHLGGRRLASFGNKALGLPSRGALGTRTIVPPIIPSYTVPSILEIGANIVASFESVVDVVRAQGGVLHAVLMFDEIASEKRIRVDRKRDVFLGVCRQHGGTTSLKFVNEGDLEELFQALDDDEAHYAAEATVGALGILCENSRIYPARVILISGDCKRETGEEHANILQTTLDAVDSKREFIDVRVACLASDGEKCRGSAMVSLTFRNVLDFQSPIYELLSPLVFMDFHVGFDDLTPDKDWKHVFKRIRNLMLWERGIVIHHTQGGFNQSSRITPSILQVHLTAEGATSDHIRSSFNPKDLQDVCIAFNLLKDIWLLPRTPSTSNIGNSHSPGFLNLREALWIFGKLLFHTVFPYVCIDLSLSEQLKHLSAAAHLYLLLFRHSGKNFIPTNLYVDLMIMIKNVYFCVAKAKVDNPQGSFWIILLGTDRLEELFGILRTMVGNDVNLDILQLAERISGTTEVANIFVKYPDWDRAPQITQRSDHIKPGSWVGDVKLCNVSLQTSWKRGRRLIENEFPEFSNLFKAMEAEKDITILSPSGMLLVNIPLPDDDIDESLEEVLQPVPSQVETPITSQEAADTRVEVEDGLADELAQATSIDESQEELVDARMVRFRGQEMSKEKAIRLYSKYRNTPGSMDRLKRVRGDERHLNSGAENHSVRSPKSTNALESEHDLIISDPVASLLRSDGRVWLCIGEVNGMKVDGKPVDRVDCDLLMESTVSISYQILGLRPSDSQDDPSLKFDWRTYPIKEHTFTAPGRLIQAINPETSTPKSIKDPIFYLLDSRFLVALAASLFESQRASDIKSIPKIKLGTEYPYREKLGASLEFLRITKYH</sequence>
<dbReference type="EMBL" id="KL142424">
    <property type="protein sequence ID" value="KDR66334.1"/>
    <property type="molecule type" value="Genomic_DNA"/>
</dbReference>
<feature type="non-terminal residue" evidence="2">
    <location>
        <position position="1"/>
    </location>
</feature>
<evidence type="ECO:0000313" key="2">
    <source>
        <dbReference type="EMBL" id="KDR66334.1"/>
    </source>
</evidence>
<name>A0A067SF04_GALM3</name>
<evidence type="ECO:0000313" key="3">
    <source>
        <dbReference type="Proteomes" id="UP000027222"/>
    </source>
</evidence>
<organism evidence="2 3">
    <name type="scientific">Galerina marginata (strain CBS 339.88)</name>
    <dbReference type="NCBI Taxonomy" id="685588"/>
    <lineage>
        <taxon>Eukaryota</taxon>
        <taxon>Fungi</taxon>
        <taxon>Dikarya</taxon>
        <taxon>Basidiomycota</taxon>
        <taxon>Agaricomycotina</taxon>
        <taxon>Agaricomycetes</taxon>
        <taxon>Agaricomycetidae</taxon>
        <taxon>Agaricales</taxon>
        <taxon>Agaricineae</taxon>
        <taxon>Strophariaceae</taxon>
        <taxon>Galerina</taxon>
    </lineage>
</organism>
<dbReference type="HOGENOM" id="CLU_002907_1_0_1"/>
<feature type="compositionally biased region" description="Basic and acidic residues" evidence="1">
    <location>
        <begin position="41"/>
        <end position="52"/>
    </location>
</feature>
<evidence type="ECO:0000256" key="1">
    <source>
        <dbReference type="SAM" id="MobiDB-lite"/>
    </source>
</evidence>
<protein>
    <submittedName>
        <fullName evidence="2">Uncharacterized protein</fullName>
    </submittedName>
</protein>
<dbReference type="OrthoDB" id="3173036at2759"/>
<accession>A0A067SF04</accession>
<dbReference type="STRING" id="685588.A0A067SF04"/>
<feature type="region of interest" description="Disordered" evidence="1">
    <location>
        <begin position="41"/>
        <end position="69"/>
    </location>
</feature>
<proteinExistence type="predicted"/>
<reference evidence="3" key="1">
    <citation type="journal article" date="2014" name="Proc. Natl. Acad. Sci. U.S.A.">
        <title>Extensive sampling of basidiomycete genomes demonstrates inadequacy of the white-rot/brown-rot paradigm for wood decay fungi.</title>
        <authorList>
            <person name="Riley R."/>
            <person name="Salamov A.A."/>
            <person name="Brown D.W."/>
            <person name="Nagy L.G."/>
            <person name="Floudas D."/>
            <person name="Held B.W."/>
            <person name="Levasseur A."/>
            <person name="Lombard V."/>
            <person name="Morin E."/>
            <person name="Otillar R."/>
            <person name="Lindquist E.A."/>
            <person name="Sun H."/>
            <person name="LaButti K.M."/>
            <person name="Schmutz J."/>
            <person name="Jabbour D."/>
            <person name="Luo H."/>
            <person name="Baker S.E."/>
            <person name="Pisabarro A.G."/>
            <person name="Walton J.D."/>
            <person name="Blanchette R.A."/>
            <person name="Henrissat B."/>
            <person name="Martin F."/>
            <person name="Cullen D."/>
            <person name="Hibbett D.S."/>
            <person name="Grigoriev I.V."/>
        </authorList>
    </citation>
    <scope>NUCLEOTIDE SEQUENCE [LARGE SCALE GENOMIC DNA]</scope>
    <source>
        <strain evidence="3">CBS 339.88</strain>
    </source>
</reference>
<gene>
    <name evidence="2" type="ORF">GALMADRAFT_80973</name>
</gene>